<name>A0A5Q6PCL7_VIBCL</name>
<evidence type="ECO:0000313" key="1">
    <source>
        <dbReference type="EMBL" id="KAA1252614.1"/>
    </source>
</evidence>
<evidence type="ECO:0000313" key="2">
    <source>
        <dbReference type="Proteomes" id="UP000323225"/>
    </source>
</evidence>
<dbReference type="Proteomes" id="UP000323225">
    <property type="component" value="Unassembled WGS sequence"/>
</dbReference>
<accession>A0A5Q6PCL7</accession>
<protein>
    <submittedName>
        <fullName evidence="1">Uncharacterized protein</fullName>
    </submittedName>
</protein>
<gene>
    <name evidence="1" type="ORF">F0M16_21970</name>
</gene>
<organism evidence="1 2">
    <name type="scientific">Vibrio cholerae</name>
    <dbReference type="NCBI Taxonomy" id="666"/>
    <lineage>
        <taxon>Bacteria</taxon>
        <taxon>Pseudomonadati</taxon>
        <taxon>Pseudomonadota</taxon>
        <taxon>Gammaproteobacteria</taxon>
        <taxon>Vibrionales</taxon>
        <taxon>Vibrionaceae</taxon>
        <taxon>Vibrio</taxon>
    </lineage>
</organism>
<comment type="caution">
    <text evidence="1">The sequence shown here is derived from an EMBL/GenBank/DDBJ whole genome shotgun (WGS) entry which is preliminary data.</text>
</comment>
<sequence>MIYEEIKEHYINHDLVRGNMSILLNFAHIKMLFDSQPPYLDKHALLSPLFRRAIKGSLAPNFAEAGIKRNRPTLDEKKSILGLCAKENIFELEIEFTYQGEKLIVNNTDKSGRHFEHNHAMLYRFLEWEKQFSLRKITLEQAYELISKEAKDPMFLLSNEINGNLYFFDITSIKLNALWKKPTELDKRLVESSLESVIQAMREICNMETLKRIIERSEYIECERRLQR</sequence>
<reference evidence="1 2" key="1">
    <citation type="submission" date="2019-09" db="EMBL/GenBank/DDBJ databases">
        <authorList>
            <person name="Kritzky A."/>
            <person name="Schelkanova E.Y."/>
            <person name="Alkhova Z.V."/>
            <person name="Smirnova N.I."/>
        </authorList>
    </citation>
    <scope>NUCLEOTIDE SEQUENCE [LARGE SCALE GENOMIC DNA]</scope>
    <source>
        <strain evidence="1 2">M1526</strain>
    </source>
</reference>
<dbReference type="EMBL" id="VUAA01000051">
    <property type="protein sequence ID" value="KAA1252614.1"/>
    <property type="molecule type" value="Genomic_DNA"/>
</dbReference>
<dbReference type="AlphaFoldDB" id="A0A5Q6PCL7"/>
<proteinExistence type="predicted"/>